<feature type="compositionally biased region" description="Low complexity" evidence="1">
    <location>
        <begin position="137"/>
        <end position="151"/>
    </location>
</feature>
<evidence type="ECO:0000313" key="4">
    <source>
        <dbReference type="EMBL" id="PPS92801.1"/>
    </source>
</evidence>
<reference evidence="4 5" key="3">
    <citation type="submission" date="2017-10" db="EMBL/GenBank/DDBJ databases">
        <title>Consistent, comparative and evidence-based genome annotation and re-annotation for the closely-related species, Cryptosporidium parvum, C. hominis and C. tyzzeri.</title>
        <authorList>
            <person name="Baptista R.P."/>
            <person name="Li Y."/>
            <person name="Sateriale A."/>
            <person name="Striepen B."/>
            <person name="Kissinger J.C."/>
        </authorList>
    </citation>
    <scope>NUCLEOTIDE SEQUENCE [LARGE SCALE GENOMIC DNA]</scope>
    <source>
        <strain evidence="4">30976</strain>
    </source>
</reference>
<organism evidence="3">
    <name type="scientific">Cryptosporidium hominis</name>
    <dbReference type="NCBI Taxonomy" id="237895"/>
    <lineage>
        <taxon>Eukaryota</taxon>
        <taxon>Sar</taxon>
        <taxon>Alveolata</taxon>
        <taxon>Apicomplexa</taxon>
        <taxon>Conoidasida</taxon>
        <taxon>Coccidia</taxon>
        <taxon>Eucoccidiorida</taxon>
        <taxon>Eimeriorina</taxon>
        <taxon>Cryptosporidiidae</taxon>
        <taxon>Cryptosporidium</taxon>
    </lineage>
</organism>
<feature type="region of interest" description="Disordered" evidence="1">
    <location>
        <begin position="120"/>
        <end position="151"/>
    </location>
</feature>
<reference evidence="4 5" key="1">
    <citation type="submission" date="2014-11" db="EMBL/GenBank/DDBJ databases">
        <title>Comparative genomic analysis of Cryptosporidium hominis reveals occurrence of genetic recombination in virulent subtypes.</title>
        <authorList>
            <person name="Guo Y."/>
            <person name="Tang K."/>
            <person name="Frace M."/>
            <person name="Li N."/>
            <person name="Roellig D.M."/>
            <person name="Sammons S."/>
            <person name="Knipe K."/>
            <person name="Rowe L."/>
            <person name="Feng Y."/>
            <person name="Xiao L."/>
        </authorList>
    </citation>
    <scope>NUCLEOTIDE SEQUENCE [LARGE SCALE GENOMIC DNA]</scope>
    <source>
        <strain evidence="4">30976</strain>
    </source>
</reference>
<dbReference type="Pfam" id="PF22782">
    <property type="entry name" value="SDE2"/>
    <property type="match status" value="1"/>
</dbReference>
<keyword evidence="5" id="KW-1185">Reference proteome</keyword>
<accession>A0A0S4TDV6</accession>
<dbReference type="InterPro" id="IPR053822">
    <property type="entry name" value="SDE2-like_dom"/>
</dbReference>
<dbReference type="Proteomes" id="UP000199752">
    <property type="component" value="Chromosome 3"/>
</dbReference>
<dbReference type="VEuPathDB" id="CryptoDB:ChTU502y2012_414g0320"/>
<evidence type="ECO:0000256" key="1">
    <source>
        <dbReference type="SAM" id="MobiDB-lite"/>
    </source>
</evidence>
<proteinExistence type="predicted"/>
<evidence type="ECO:0000313" key="3">
    <source>
        <dbReference type="EMBL" id="CUV05018.1"/>
    </source>
</evidence>
<dbReference type="VEuPathDB" id="CryptoDB:Chro.30184"/>
<dbReference type="VEuPathDB" id="CryptoDB:CHUDEA3_1530"/>
<dbReference type="AlphaFoldDB" id="A0A0S4TDV6"/>
<reference evidence="3" key="2">
    <citation type="submission" date="2015-08" db="EMBL/GenBank/DDBJ databases">
        <authorList>
            <person name="Babu N.S."/>
            <person name="Beckwith C.J."/>
            <person name="Beseler K.G."/>
            <person name="Brison A."/>
            <person name="Carone J.V."/>
            <person name="Caskin T.P."/>
            <person name="Diamond M."/>
            <person name="Durham M.E."/>
            <person name="Foxe J.M."/>
            <person name="Go M."/>
            <person name="Henderson B.A."/>
            <person name="Jones I.B."/>
            <person name="McGettigan J.A."/>
            <person name="Micheletti S.J."/>
            <person name="Nasrallah M.E."/>
            <person name="Ortiz D."/>
            <person name="Piller C.R."/>
            <person name="Privatt S.R."/>
            <person name="Schneider S.L."/>
            <person name="Sharp S."/>
            <person name="Smith T.C."/>
            <person name="Stanton J.D."/>
            <person name="Ullery H.E."/>
            <person name="Wilson R.J."/>
            <person name="Serrano M.G."/>
            <person name="Buck G."/>
            <person name="Lee V."/>
            <person name="Wang Y."/>
            <person name="Carvalho R."/>
            <person name="Voegtly L."/>
            <person name="Shi R."/>
            <person name="Duckworth R."/>
            <person name="Johnson A."/>
            <person name="Loviza R."/>
            <person name="Walstead R."/>
            <person name="Shah Z."/>
            <person name="Kiflezghi M."/>
            <person name="Wade K."/>
            <person name="Ball S.L."/>
            <person name="Bradley K.W."/>
            <person name="Asai D.J."/>
            <person name="Bowman C.A."/>
            <person name="Russell D.A."/>
            <person name="Pope W.H."/>
            <person name="Jacobs-Sera D."/>
            <person name="Hendrix R.W."/>
            <person name="Hatfull G.F."/>
        </authorList>
    </citation>
    <scope>NUCLEOTIDE SEQUENCE [LARGE SCALE GENOMIC DNA]</scope>
</reference>
<dbReference type="EMBL" id="LN877949">
    <property type="protein sequence ID" value="CUV05018.1"/>
    <property type="molecule type" value="Genomic_DNA"/>
</dbReference>
<feature type="domain" description="SDE2-like" evidence="2">
    <location>
        <begin position="83"/>
        <end position="152"/>
    </location>
</feature>
<gene>
    <name evidence="3" type="ORF">CHUDEA3_1530</name>
    <name evidence="4" type="ORF">GY17_00002676</name>
</gene>
<evidence type="ECO:0000313" key="5">
    <source>
        <dbReference type="Proteomes" id="UP001429100"/>
    </source>
</evidence>
<evidence type="ECO:0000259" key="2">
    <source>
        <dbReference type="Pfam" id="PF22782"/>
    </source>
</evidence>
<dbReference type="EMBL" id="JTAI01000028">
    <property type="protein sequence ID" value="PPS92801.1"/>
    <property type="molecule type" value="Genomic_DNA"/>
</dbReference>
<dbReference type="VEuPathDB" id="CryptoDB:GY17_00002676"/>
<name>A0A0S4TDV6_CRYHO</name>
<dbReference type="Proteomes" id="UP001429100">
    <property type="component" value="Unassembled WGS sequence"/>
</dbReference>
<sequence length="204" mass="22736">MKLNFDFQGVFKSINLKENLHFNNCVSAYNNIKSYAANAFKSCEDDISLFLEGKPFVLSNINYNELSNKLIKVRKNIENGLKGGKGGFGATIKSQKRKVNVRELSVDLCKDLKTGKRIKDLNKSGNNVESKVEGGSRTKSSSSTNSGSISRNSKVLENSCSIVNSENELLTQYQSHVLNLENKWKNITKSVDFGMNNLNQKVNV</sequence>
<protein>
    <recommendedName>
        <fullName evidence="2">SDE2-like domain-containing protein</fullName>
    </recommendedName>
</protein>